<dbReference type="EMBL" id="JBHMBS010000044">
    <property type="protein sequence ID" value="MFB9682061.1"/>
    <property type="molecule type" value="Genomic_DNA"/>
</dbReference>
<dbReference type="RefSeq" id="WP_386163584.1">
    <property type="nucleotide sequence ID" value="NZ_JBHMBS010000044.1"/>
</dbReference>
<dbReference type="SUPFAM" id="SSF53213">
    <property type="entry name" value="LigB-like"/>
    <property type="match status" value="1"/>
</dbReference>
<proteinExistence type="predicted"/>
<evidence type="ECO:0000259" key="1">
    <source>
        <dbReference type="Pfam" id="PF02900"/>
    </source>
</evidence>
<evidence type="ECO:0000313" key="2">
    <source>
        <dbReference type="EMBL" id="MFB9682061.1"/>
    </source>
</evidence>
<dbReference type="Proteomes" id="UP001589610">
    <property type="component" value="Unassembled WGS sequence"/>
</dbReference>
<organism evidence="2 3">
    <name type="scientific">Streptosporangium vulgare</name>
    <dbReference type="NCBI Taxonomy" id="46190"/>
    <lineage>
        <taxon>Bacteria</taxon>
        <taxon>Bacillati</taxon>
        <taxon>Actinomycetota</taxon>
        <taxon>Actinomycetes</taxon>
        <taxon>Streptosporangiales</taxon>
        <taxon>Streptosporangiaceae</taxon>
        <taxon>Streptosporangium</taxon>
    </lineage>
</organism>
<dbReference type="Gene3D" id="3.40.830.10">
    <property type="entry name" value="LigB-like"/>
    <property type="match status" value="1"/>
</dbReference>
<keyword evidence="3" id="KW-1185">Reference proteome</keyword>
<protein>
    <recommendedName>
        <fullName evidence="1">Extradiol ring-cleavage dioxygenase class III enzyme subunit B domain-containing protein</fullName>
    </recommendedName>
</protein>
<dbReference type="InterPro" id="IPR004183">
    <property type="entry name" value="Xdiol_dOase_suB"/>
</dbReference>
<sequence>MAHLALCAATSHVGAIVKNPDAAPEQSGNLHQAWQRLDEEIAGLELDAVVVIATDHYETFGLENYPVFCLGLAAEHKAWGEFGNPSGVVTGRPEPAAHLLQGLTARGFDLARSHTMALDHSFMVPLAKLPSAAAAGVIPLFVNCNTPPLPSLSRCLDLGRALRESIRDLPGEQRIGVIGTGGLSHWVGLPRFGDINEAFDHVLLEAFGQGRLGEIAGWDDTWVEEEAGNGALELRTWLITAAAAGGPARVLAYEPMAAWTVGIGIATFDIVEGSS</sequence>
<comment type="caution">
    <text evidence="2">The sequence shown here is derived from an EMBL/GenBank/DDBJ whole genome shotgun (WGS) entry which is preliminary data.</text>
</comment>
<gene>
    <name evidence="2" type="ORF">ACFFRH_41880</name>
</gene>
<name>A0ABV5TT92_9ACTN</name>
<reference evidence="2 3" key="1">
    <citation type="submission" date="2024-09" db="EMBL/GenBank/DDBJ databases">
        <authorList>
            <person name="Sun Q."/>
            <person name="Mori K."/>
        </authorList>
    </citation>
    <scope>NUCLEOTIDE SEQUENCE [LARGE SCALE GENOMIC DNA]</scope>
    <source>
        <strain evidence="2 3">JCM 3028</strain>
    </source>
</reference>
<feature type="domain" description="Extradiol ring-cleavage dioxygenase class III enzyme subunit B" evidence="1">
    <location>
        <begin position="7"/>
        <end position="262"/>
    </location>
</feature>
<dbReference type="Pfam" id="PF02900">
    <property type="entry name" value="LigB"/>
    <property type="match status" value="1"/>
</dbReference>
<accession>A0ABV5TT92</accession>
<evidence type="ECO:0000313" key="3">
    <source>
        <dbReference type="Proteomes" id="UP001589610"/>
    </source>
</evidence>
<dbReference type="CDD" id="cd07359">
    <property type="entry name" value="PCA_45_Doxase_B_like"/>
    <property type="match status" value="1"/>
</dbReference>